<protein>
    <submittedName>
        <fullName evidence="2">MarR family protein</fullName>
    </submittedName>
</protein>
<dbReference type="AlphaFoldDB" id="A0A127P516"/>
<name>A0A127P516_9BURK</name>
<accession>A0A127P516</accession>
<dbReference type="PATRIC" id="fig|158899.10.peg.195"/>
<feature type="domain" description="HTH marR-type" evidence="1">
    <location>
        <begin position="3"/>
        <end position="138"/>
    </location>
</feature>
<dbReference type="PANTHER" id="PTHR33164:SF43">
    <property type="entry name" value="HTH-TYPE TRANSCRIPTIONAL REPRESSOR YETL"/>
    <property type="match status" value="1"/>
</dbReference>
<gene>
    <name evidence="2" type="ORF">CFter6_0198</name>
</gene>
<organism evidence="2">
    <name type="scientific">Collimonas fungivorans</name>
    <dbReference type="NCBI Taxonomy" id="158899"/>
    <lineage>
        <taxon>Bacteria</taxon>
        <taxon>Pseudomonadati</taxon>
        <taxon>Pseudomonadota</taxon>
        <taxon>Betaproteobacteria</taxon>
        <taxon>Burkholderiales</taxon>
        <taxon>Oxalobacteraceae</taxon>
        <taxon>Collimonas</taxon>
    </lineage>
</organism>
<dbReference type="PROSITE" id="PS50995">
    <property type="entry name" value="HTH_MARR_2"/>
    <property type="match status" value="1"/>
</dbReference>
<dbReference type="Gene3D" id="1.10.10.10">
    <property type="entry name" value="Winged helix-like DNA-binding domain superfamily/Winged helix DNA-binding domain"/>
    <property type="match status" value="1"/>
</dbReference>
<dbReference type="SUPFAM" id="SSF46785">
    <property type="entry name" value="Winged helix' DNA-binding domain"/>
    <property type="match status" value="1"/>
</dbReference>
<sequence>MFDHCLYFNTTALARIVEREWNAAYQPFDLTAPQGFVLRAVLRQPGLLNSELAGIFGIARPTATRLLDALLAKNLIERRPSAADGREWNIFPTAAALALDGPINAVSAELDQRLRGQMGGERFDDSISALRGVREKIG</sequence>
<dbReference type="EMBL" id="CP013232">
    <property type="protein sequence ID" value="AMO92929.1"/>
    <property type="molecule type" value="Genomic_DNA"/>
</dbReference>
<dbReference type="GO" id="GO:0006950">
    <property type="term" value="P:response to stress"/>
    <property type="evidence" value="ECO:0007669"/>
    <property type="project" value="TreeGrafter"/>
</dbReference>
<reference evidence="2 3" key="1">
    <citation type="submission" date="2015-11" db="EMBL/GenBank/DDBJ databases">
        <title>Exploring the genomic traits of fungus-feeding bacterial genus Collimonas.</title>
        <authorList>
            <person name="Song C."/>
            <person name="Schmidt R."/>
            <person name="de Jager V."/>
            <person name="Krzyzanowska D."/>
            <person name="Jongedijk E."/>
            <person name="Cankar K."/>
            <person name="Beekwilder J."/>
            <person name="van Veen A."/>
            <person name="de Boer W."/>
            <person name="van Veen J.A."/>
            <person name="Garbeva P."/>
        </authorList>
    </citation>
    <scope>NUCLEOTIDE SEQUENCE [LARGE SCALE GENOMIC DNA]</scope>
    <source>
        <strain evidence="2 3">Ter6</strain>
    </source>
</reference>
<dbReference type="PANTHER" id="PTHR33164">
    <property type="entry name" value="TRANSCRIPTIONAL REGULATOR, MARR FAMILY"/>
    <property type="match status" value="1"/>
</dbReference>
<dbReference type="InterPro" id="IPR036388">
    <property type="entry name" value="WH-like_DNA-bd_sf"/>
</dbReference>
<evidence type="ECO:0000313" key="3">
    <source>
        <dbReference type="Proteomes" id="UP000072421"/>
    </source>
</evidence>
<dbReference type="OrthoDB" id="8898282at2"/>
<dbReference type="InterPro" id="IPR036390">
    <property type="entry name" value="WH_DNA-bd_sf"/>
</dbReference>
<proteinExistence type="predicted"/>
<evidence type="ECO:0000259" key="1">
    <source>
        <dbReference type="PROSITE" id="PS50995"/>
    </source>
</evidence>
<dbReference type="InterPro" id="IPR000835">
    <property type="entry name" value="HTH_MarR-typ"/>
</dbReference>
<dbReference type="GO" id="GO:0003700">
    <property type="term" value="F:DNA-binding transcription factor activity"/>
    <property type="evidence" value="ECO:0007669"/>
    <property type="project" value="InterPro"/>
</dbReference>
<dbReference type="Proteomes" id="UP000072421">
    <property type="component" value="Chromosome"/>
</dbReference>
<dbReference type="InterPro" id="IPR039422">
    <property type="entry name" value="MarR/SlyA-like"/>
</dbReference>
<evidence type="ECO:0000313" key="2">
    <source>
        <dbReference type="EMBL" id="AMO92929.1"/>
    </source>
</evidence>
<dbReference type="Pfam" id="PF01047">
    <property type="entry name" value="MarR"/>
    <property type="match status" value="1"/>
</dbReference>
<dbReference type="SMART" id="SM00347">
    <property type="entry name" value="HTH_MARR"/>
    <property type="match status" value="1"/>
</dbReference>
<dbReference type="RefSeq" id="WP_061538340.1">
    <property type="nucleotide sequence ID" value="NZ_CP013232.1"/>
</dbReference>